<evidence type="ECO:0000313" key="2">
    <source>
        <dbReference type="Proteomes" id="UP000007151"/>
    </source>
</evidence>
<dbReference type="EMBL" id="AGBW02010785">
    <property type="protein sequence ID" value="OWR47761.1"/>
    <property type="molecule type" value="Genomic_DNA"/>
</dbReference>
<evidence type="ECO:0000313" key="1">
    <source>
        <dbReference type="EMBL" id="OWR47761.1"/>
    </source>
</evidence>
<accession>A0A212F210</accession>
<dbReference type="KEGG" id="dpl:KGM_202855"/>
<organism evidence="1 2">
    <name type="scientific">Danaus plexippus plexippus</name>
    <dbReference type="NCBI Taxonomy" id="278856"/>
    <lineage>
        <taxon>Eukaryota</taxon>
        <taxon>Metazoa</taxon>
        <taxon>Ecdysozoa</taxon>
        <taxon>Arthropoda</taxon>
        <taxon>Hexapoda</taxon>
        <taxon>Insecta</taxon>
        <taxon>Pterygota</taxon>
        <taxon>Neoptera</taxon>
        <taxon>Endopterygota</taxon>
        <taxon>Lepidoptera</taxon>
        <taxon>Glossata</taxon>
        <taxon>Ditrysia</taxon>
        <taxon>Papilionoidea</taxon>
        <taxon>Nymphalidae</taxon>
        <taxon>Danainae</taxon>
        <taxon>Danaini</taxon>
        <taxon>Danaina</taxon>
        <taxon>Danaus</taxon>
        <taxon>Danaus</taxon>
    </lineage>
</organism>
<keyword evidence="2" id="KW-1185">Reference proteome</keyword>
<reference evidence="1 2" key="1">
    <citation type="journal article" date="2011" name="Cell">
        <title>The monarch butterfly genome yields insights into long-distance migration.</title>
        <authorList>
            <person name="Zhan S."/>
            <person name="Merlin C."/>
            <person name="Boore J.L."/>
            <person name="Reppert S.M."/>
        </authorList>
    </citation>
    <scope>NUCLEOTIDE SEQUENCE [LARGE SCALE GENOMIC DNA]</scope>
    <source>
        <strain evidence="1">F-2</strain>
    </source>
</reference>
<dbReference type="Proteomes" id="UP000007151">
    <property type="component" value="Unassembled WGS sequence"/>
</dbReference>
<dbReference type="InParanoid" id="A0A212F210"/>
<proteinExistence type="predicted"/>
<name>A0A212F210_DANPL</name>
<sequence length="120" mass="13487">MCDNFESGTTIIQPIMGRSRLPVSNPCPSGRDSIQSSSYVNVTRSAVSWTIVLTSFDDHRQVITSSAASDERTQDSVLDKSTSTDYRMFTSLYDRNAKREEHHPHRGLLYLDLKTNDKGS</sequence>
<comment type="caution">
    <text evidence="1">The sequence shown here is derived from an EMBL/GenBank/DDBJ whole genome shotgun (WGS) entry which is preliminary data.</text>
</comment>
<protein>
    <submittedName>
        <fullName evidence="1">Uncharacterized protein</fullName>
    </submittedName>
</protein>
<gene>
    <name evidence="1" type="ORF">KGM_202855</name>
</gene>
<dbReference type="AlphaFoldDB" id="A0A212F210"/>